<dbReference type="InterPro" id="IPR050595">
    <property type="entry name" value="Bact_response_regulator"/>
</dbReference>
<comment type="caution">
    <text evidence="6">The sequence shown here is derived from an EMBL/GenBank/DDBJ whole genome shotgun (WGS) entry which is preliminary data.</text>
</comment>
<feature type="domain" description="Response regulatory" evidence="5">
    <location>
        <begin position="2"/>
        <end position="120"/>
    </location>
</feature>
<dbReference type="InterPro" id="IPR001789">
    <property type="entry name" value="Sig_transdc_resp-reg_receiver"/>
</dbReference>
<evidence type="ECO:0000259" key="5">
    <source>
        <dbReference type="PROSITE" id="PS50110"/>
    </source>
</evidence>
<dbReference type="InterPro" id="IPR011006">
    <property type="entry name" value="CheY-like_superfamily"/>
</dbReference>
<dbReference type="EMBL" id="JAPQER010000001">
    <property type="protein sequence ID" value="MCY6482871.1"/>
    <property type="molecule type" value="Genomic_DNA"/>
</dbReference>
<dbReference type="SUPFAM" id="SSF52172">
    <property type="entry name" value="CheY-like"/>
    <property type="match status" value="1"/>
</dbReference>
<evidence type="ECO:0000313" key="7">
    <source>
        <dbReference type="Proteomes" id="UP001078443"/>
    </source>
</evidence>
<proteinExistence type="predicted"/>
<evidence type="ECO:0000313" key="6">
    <source>
        <dbReference type="EMBL" id="MCY6482871.1"/>
    </source>
</evidence>
<dbReference type="RefSeq" id="WP_268039141.1">
    <property type="nucleotide sequence ID" value="NZ_JAPQER010000001.1"/>
</dbReference>
<dbReference type="Gene3D" id="3.40.50.2300">
    <property type="match status" value="1"/>
</dbReference>
<comment type="function">
    <text evidence="3">May play the central regulatory role in sporulation. It may be an element of the effector pathway responsible for the activation of sporulation genes in response to nutritional stress. Spo0A may act in concert with spo0H (a sigma factor) to control the expression of some genes that are critical to the sporulation process.</text>
</comment>
<reference evidence="6" key="1">
    <citation type="submission" date="2022-12" db="EMBL/GenBank/DDBJ databases">
        <authorList>
            <person name="Wang J."/>
        </authorList>
    </citation>
    <scope>NUCLEOTIDE SEQUENCE</scope>
    <source>
        <strain evidence="6">HY-45-18</strain>
    </source>
</reference>
<dbReference type="Proteomes" id="UP001078443">
    <property type="component" value="Unassembled WGS sequence"/>
</dbReference>
<evidence type="ECO:0000256" key="4">
    <source>
        <dbReference type="PROSITE-ProRule" id="PRU00169"/>
    </source>
</evidence>
<dbReference type="PANTHER" id="PTHR44591:SF3">
    <property type="entry name" value="RESPONSE REGULATORY DOMAIN-CONTAINING PROTEIN"/>
    <property type="match status" value="1"/>
</dbReference>
<dbReference type="PROSITE" id="PS50110">
    <property type="entry name" value="RESPONSE_REGULATORY"/>
    <property type="match status" value="1"/>
</dbReference>
<dbReference type="Pfam" id="PF00072">
    <property type="entry name" value="Response_reg"/>
    <property type="match status" value="1"/>
</dbReference>
<dbReference type="PANTHER" id="PTHR44591">
    <property type="entry name" value="STRESS RESPONSE REGULATOR PROTEIN 1"/>
    <property type="match status" value="1"/>
</dbReference>
<sequence length="124" mass="14121">MKILSVDDSAIIRKIMKMAVEVIEYDFLEAADGEDALKIIEQEYKDIALILLDWNMPGIDGFELLSKLKVEDRFKNIPVMMVTTESEKLNIIKAIQAGAIHYVIKPFTMEEVTKKMLESLGRGE</sequence>
<evidence type="ECO:0000256" key="3">
    <source>
        <dbReference type="ARBA" id="ARBA00024867"/>
    </source>
</evidence>
<evidence type="ECO:0000256" key="2">
    <source>
        <dbReference type="ARBA" id="ARBA00022553"/>
    </source>
</evidence>
<gene>
    <name evidence="6" type="ORF">OW763_00695</name>
</gene>
<keyword evidence="7" id="KW-1185">Reference proteome</keyword>
<name>A0ABT4CV74_9CLOT</name>
<keyword evidence="2 4" id="KW-0597">Phosphoprotein</keyword>
<organism evidence="6 7">
    <name type="scientific">Clostridium aestuarii</name>
    <dbReference type="NCBI Taxonomy" id="338193"/>
    <lineage>
        <taxon>Bacteria</taxon>
        <taxon>Bacillati</taxon>
        <taxon>Bacillota</taxon>
        <taxon>Clostridia</taxon>
        <taxon>Eubacteriales</taxon>
        <taxon>Clostridiaceae</taxon>
        <taxon>Clostridium</taxon>
    </lineage>
</organism>
<accession>A0ABT4CV74</accession>
<feature type="modified residue" description="4-aspartylphosphate" evidence="4">
    <location>
        <position position="53"/>
    </location>
</feature>
<evidence type="ECO:0000256" key="1">
    <source>
        <dbReference type="ARBA" id="ARBA00018672"/>
    </source>
</evidence>
<dbReference type="SMART" id="SM00448">
    <property type="entry name" value="REC"/>
    <property type="match status" value="1"/>
</dbReference>
<protein>
    <recommendedName>
        <fullName evidence="1">Stage 0 sporulation protein A homolog</fullName>
    </recommendedName>
</protein>